<dbReference type="Proteomes" id="UP000509667">
    <property type="component" value="Chromosome"/>
</dbReference>
<evidence type="ECO:0000256" key="1">
    <source>
        <dbReference type="SAM" id="Phobius"/>
    </source>
</evidence>
<dbReference type="KEGG" id="hrr:HZS55_06380"/>
<dbReference type="Pfam" id="PF24035">
    <property type="entry name" value="DUF7344"/>
    <property type="match status" value="1"/>
</dbReference>
<protein>
    <recommendedName>
        <fullName evidence="2">DUF7344 domain-containing protein</fullName>
    </recommendedName>
</protein>
<organism evidence="3 4">
    <name type="scientific">Halosimplex rubrum</name>
    <dbReference type="NCBI Taxonomy" id="869889"/>
    <lineage>
        <taxon>Archaea</taxon>
        <taxon>Methanobacteriati</taxon>
        <taxon>Methanobacteriota</taxon>
        <taxon>Stenosarchaea group</taxon>
        <taxon>Halobacteria</taxon>
        <taxon>Halobacteriales</taxon>
        <taxon>Haloarculaceae</taxon>
        <taxon>Halosimplex</taxon>
    </lineage>
</organism>
<keyword evidence="1" id="KW-0812">Transmembrane</keyword>
<dbReference type="OrthoDB" id="331021at2157"/>
<keyword evidence="4" id="KW-1185">Reference proteome</keyword>
<dbReference type="InterPro" id="IPR055768">
    <property type="entry name" value="DUF7344"/>
</dbReference>
<dbReference type="RefSeq" id="WP_179910877.1">
    <property type="nucleotide sequence ID" value="NZ_CP058910.1"/>
</dbReference>
<evidence type="ECO:0000313" key="3">
    <source>
        <dbReference type="EMBL" id="QLH76943.1"/>
    </source>
</evidence>
<gene>
    <name evidence="3" type="ORF">HZS55_06380</name>
</gene>
<feature type="transmembrane region" description="Helical" evidence="1">
    <location>
        <begin position="113"/>
        <end position="133"/>
    </location>
</feature>
<feature type="transmembrane region" description="Helical" evidence="1">
    <location>
        <begin position="145"/>
        <end position="165"/>
    </location>
</feature>
<dbReference type="AlphaFoldDB" id="A0A7D5NZ13"/>
<reference evidence="3 4" key="1">
    <citation type="submission" date="2020-07" db="EMBL/GenBank/DDBJ databases">
        <title>Halosimplex pelagicum sp. nov. and Halosimplex rubrum sp. nov., isolated from salted brown alga Laminaria, and emended description of the genus Halosimplex.</title>
        <authorList>
            <person name="Cui H."/>
        </authorList>
    </citation>
    <scope>NUCLEOTIDE SEQUENCE [LARGE SCALE GENOMIC DNA]</scope>
    <source>
        <strain evidence="3 4">R27</strain>
    </source>
</reference>
<dbReference type="EMBL" id="CP058910">
    <property type="protein sequence ID" value="QLH76943.1"/>
    <property type="molecule type" value="Genomic_DNA"/>
</dbReference>
<dbReference type="GeneID" id="56077473"/>
<name>A0A7D5NZ13_9EURY</name>
<feature type="domain" description="DUF7344" evidence="2">
    <location>
        <begin position="16"/>
        <end position="92"/>
    </location>
</feature>
<keyword evidence="1" id="KW-0472">Membrane</keyword>
<keyword evidence="1" id="KW-1133">Transmembrane helix</keyword>
<evidence type="ECO:0000259" key="2">
    <source>
        <dbReference type="Pfam" id="PF24035"/>
    </source>
</evidence>
<accession>A0A7D5NZ13</accession>
<sequence>MGTLRNTRSLAEEQIHDVLRNERRRAVLTHLQRTIGSVSLRELSVSIAEREAGESPPPSDLRESVYNSLHQTHLPKLDREGIVVYDRDRKTIALDESAREVDIYMEVVSPYGITWASFYRALATIGLFVLLSAELEFPVFARLDPLLLITVMLLAVAISTSYQLWNRRWFVLWALTE</sequence>
<proteinExistence type="predicted"/>
<evidence type="ECO:0000313" key="4">
    <source>
        <dbReference type="Proteomes" id="UP000509667"/>
    </source>
</evidence>